<reference evidence="9" key="1">
    <citation type="journal article" date="2009" name="PLoS ONE">
        <title>Genome degradation in Brucella ovis corresponds with narrowing of its host range and tissue tropism.</title>
        <authorList>
            <person name="Tsolis R.M."/>
            <person name="Seshadri R."/>
            <person name="Santos R.L."/>
            <person name="Sangari F.J."/>
            <person name="Lobo J.M."/>
            <person name="de Jong M.F."/>
            <person name="Ren Q."/>
            <person name="Myers G."/>
            <person name="Brinkac L.M."/>
            <person name="Nelson W.C."/>
            <person name="Deboy R.T."/>
            <person name="Angiuoli S."/>
            <person name="Khouri H."/>
            <person name="Dimitrov G."/>
            <person name="Robinson J.R."/>
            <person name="Mulligan S."/>
            <person name="Walker R.L."/>
            <person name="Elzer P.E."/>
            <person name="Hassan K.A."/>
            <person name="Paulsen I.T."/>
        </authorList>
    </citation>
    <scope>NUCLEOTIDE SEQUENCE [LARGE SCALE GENOMIC DNA]</scope>
    <source>
        <strain evidence="9">ATCC 25840 / 63/290 / NCTC 10512</strain>
    </source>
</reference>
<dbReference type="InterPro" id="IPR027417">
    <property type="entry name" value="P-loop_NTPase"/>
</dbReference>
<dbReference type="HAMAP" id="MF_00109">
    <property type="entry name" value="Shikimate_kinase"/>
    <property type="match status" value="1"/>
</dbReference>
<comment type="catalytic activity">
    <reaction evidence="7">
        <text>shikimate + ATP = 3-phosphoshikimate + ADP + H(+)</text>
        <dbReference type="Rhea" id="RHEA:13121"/>
        <dbReference type="ChEBI" id="CHEBI:15378"/>
        <dbReference type="ChEBI" id="CHEBI:30616"/>
        <dbReference type="ChEBI" id="CHEBI:36208"/>
        <dbReference type="ChEBI" id="CHEBI:145989"/>
        <dbReference type="ChEBI" id="CHEBI:456216"/>
        <dbReference type="EC" id="2.7.1.71"/>
    </reaction>
</comment>
<keyword evidence="2 7" id="KW-0808">Transferase</keyword>
<dbReference type="HOGENOM" id="CLU_057607_2_0_5"/>
<dbReference type="PANTHER" id="PTHR21087:SF16">
    <property type="entry name" value="SHIKIMATE KINASE 1, CHLOROPLASTIC"/>
    <property type="match status" value="1"/>
</dbReference>
<dbReference type="GO" id="GO:0004765">
    <property type="term" value="F:shikimate kinase activity"/>
    <property type="evidence" value="ECO:0007669"/>
    <property type="project" value="UniProtKB-UniRule"/>
</dbReference>
<comment type="subunit">
    <text evidence="7">Monomer.</text>
</comment>
<sequence>MTPLRFSCGTGVERKRLMSGTNKQTNLHRQTETIRQLLGSKVVVLVGLMGAGKSTIGRKVANMLNLPFKDADTEIETVSRMTVAELFEAYGEVEFRDLERRVILRLLDDGPMVLATGGGAYMNAETRAAIAEAGISIWINADLDVLMERVSRRQNRPLLRNSDPRGVMQRLMDERYPVYALAELHLMTRDEKKEVIAAELIEVLAAHLEKEQAASAG</sequence>
<dbReference type="PANTHER" id="PTHR21087">
    <property type="entry name" value="SHIKIMATE KINASE"/>
    <property type="match status" value="1"/>
</dbReference>
<comment type="caution">
    <text evidence="7">Lacks conserved residue(s) required for the propagation of feature annotation.</text>
</comment>
<comment type="pathway">
    <text evidence="7">Metabolic intermediate biosynthesis; chorismate biosynthesis; chorismate from D-erythrose 4-phosphate and phosphoenolpyruvate: step 5/7.</text>
</comment>
<dbReference type="AlphaFoldDB" id="A0A0H3ALL2"/>
<dbReference type="InterPro" id="IPR031322">
    <property type="entry name" value="Shikimate/glucono_kinase"/>
</dbReference>
<feature type="binding site" evidence="7">
    <location>
        <position position="156"/>
    </location>
    <ligand>
        <name>ATP</name>
        <dbReference type="ChEBI" id="CHEBI:30616"/>
    </ligand>
</feature>
<dbReference type="GO" id="GO:0008652">
    <property type="term" value="P:amino acid biosynthetic process"/>
    <property type="evidence" value="ECO:0007669"/>
    <property type="project" value="UniProtKB-KW"/>
</dbReference>
<keyword evidence="1 7" id="KW-0028">Amino-acid biosynthesis</keyword>
<feature type="binding site" evidence="7">
    <location>
        <position position="72"/>
    </location>
    <ligand>
        <name>substrate</name>
    </ligand>
</feature>
<dbReference type="NCBIfam" id="NF010552">
    <property type="entry name" value="PRK13946.1"/>
    <property type="match status" value="1"/>
</dbReference>
<dbReference type="Proteomes" id="UP000006383">
    <property type="component" value="Chromosome I"/>
</dbReference>
<feature type="binding site" evidence="7">
    <location>
        <begin position="50"/>
        <end position="55"/>
    </location>
    <ligand>
        <name>ATP</name>
        <dbReference type="ChEBI" id="CHEBI:30616"/>
    </ligand>
</feature>
<evidence type="ECO:0000256" key="1">
    <source>
        <dbReference type="ARBA" id="ARBA00022605"/>
    </source>
</evidence>
<keyword evidence="5 7" id="KW-0067">ATP-binding</keyword>
<dbReference type="SUPFAM" id="SSF52540">
    <property type="entry name" value="P-loop containing nucleoside triphosphate hydrolases"/>
    <property type="match status" value="1"/>
</dbReference>
<dbReference type="EMBL" id="CP000708">
    <property type="protein sequence ID" value="ABQ60105.1"/>
    <property type="molecule type" value="Genomic_DNA"/>
</dbReference>
<comment type="similarity">
    <text evidence="7">Belongs to the shikimate kinase family.</text>
</comment>
<keyword evidence="7" id="KW-0963">Cytoplasm</keyword>
<keyword evidence="7" id="KW-0479">Metal-binding</keyword>
<accession>A0A0H3ALL2</accession>
<dbReference type="GO" id="GO:0009073">
    <property type="term" value="P:aromatic amino acid family biosynthetic process"/>
    <property type="evidence" value="ECO:0007669"/>
    <property type="project" value="UniProtKB-KW"/>
</dbReference>
<evidence type="ECO:0000256" key="3">
    <source>
        <dbReference type="ARBA" id="ARBA00022741"/>
    </source>
</evidence>
<evidence type="ECO:0000256" key="5">
    <source>
        <dbReference type="ARBA" id="ARBA00022840"/>
    </source>
</evidence>
<dbReference type="EC" id="2.7.1.71" evidence="7"/>
<evidence type="ECO:0000313" key="8">
    <source>
        <dbReference type="EMBL" id="ABQ60105.1"/>
    </source>
</evidence>
<gene>
    <name evidence="7 8" type="primary">aroK</name>
    <name evidence="8" type="ordered locus">BOV_1951</name>
</gene>
<dbReference type="InterPro" id="IPR000623">
    <property type="entry name" value="Shikimate_kinase/TSH1"/>
</dbReference>
<protein>
    <recommendedName>
        <fullName evidence="7">Shikimate kinase</fullName>
        <shortName evidence="7">SK</shortName>
        <ecNumber evidence="7">2.7.1.71</ecNumber>
    </recommendedName>
</protein>
<dbReference type="Pfam" id="PF01202">
    <property type="entry name" value="SKI"/>
    <property type="match status" value="1"/>
</dbReference>
<proteinExistence type="inferred from homology"/>
<dbReference type="GO" id="GO:0005524">
    <property type="term" value="F:ATP binding"/>
    <property type="evidence" value="ECO:0007669"/>
    <property type="project" value="UniProtKB-UniRule"/>
</dbReference>
<feature type="binding site" evidence="7">
    <location>
        <position position="175"/>
    </location>
    <ligand>
        <name>substrate</name>
    </ligand>
</feature>
<dbReference type="KEGG" id="bov:BOV_1951"/>
<keyword evidence="6 7" id="KW-0057">Aromatic amino acid biosynthesis</keyword>
<keyword evidence="3 7" id="KW-0547">Nucleotide-binding</keyword>
<dbReference type="PRINTS" id="PR01100">
    <property type="entry name" value="SHIKIMTKNASE"/>
</dbReference>
<feature type="binding site" evidence="7">
    <location>
        <position position="118"/>
    </location>
    <ligand>
        <name>substrate</name>
    </ligand>
</feature>
<keyword evidence="4 7" id="KW-0418">Kinase</keyword>
<dbReference type="GO" id="GO:0005829">
    <property type="term" value="C:cytosol"/>
    <property type="evidence" value="ECO:0007669"/>
    <property type="project" value="TreeGrafter"/>
</dbReference>
<evidence type="ECO:0000256" key="4">
    <source>
        <dbReference type="ARBA" id="ARBA00022777"/>
    </source>
</evidence>
<keyword evidence="9" id="KW-1185">Reference proteome</keyword>
<comment type="function">
    <text evidence="7">Catalyzes the specific phosphorylation of the 3-hydroxyl group of shikimic acid using ATP as a cosubstrate.</text>
</comment>
<dbReference type="CDD" id="cd00464">
    <property type="entry name" value="SK"/>
    <property type="match status" value="1"/>
</dbReference>
<organism evidence="8 9">
    <name type="scientific">Brucella ovis (strain ATCC 25840 / 63/290 / NCTC 10512)</name>
    <dbReference type="NCBI Taxonomy" id="444178"/>
    <lineage>
        <taxon>Bacteria</taxon>
        <taxon>Pseudomonadati</taxon>
        <taxon>Pseudomonadota</taxon>
        <taxon>Alphaproteobacteria</taxon>
        <taxon>Hyphomicrobiales</taxon>
        <taxon>Brucellaceae</taxon>
        <taxon>Brucella/Ochrobactrum group</taxon>
        <taxon>Brucella</taxon>
    </lineage>
</organism>
<comment type="subcellular location">
    <subcellularLocation>
        <location evidence="7">Cytoplasm</location>
    </subcellularLocation>
</comment>
<evidence type="ECO:0000313" key="9">
    <source>
        <dbReference type="Proteomes" id="UP000006383"/>
    </source>
</evidence>
<evidence type="ECO:0000256" key="7">
    <source>
        <dbReference type="HAMAP-Rule" id="MF_00109"/>
    </source>
</evidence>
<dbReference type="UniPathway" id="UPA00053">
    <property type="reaction ID" value="UER00088"/>
</dbReference>
<keyword evidence="7" id="KW-0460">Magnesium</keyword>
<name>A0A0H3ALL2_BRUO2</name>
<dbReference type="GO" id="GO:0009423">
    <property type="term" value="P:chorismate biosynthetic process"/>
    <property type="evidence" value="ECO:0007669"/>
    <property type="project" value="UniProtKB-UniRule"/>
</dbReference>
<feature type="binding site" evidence="7">
    <location>
        <position position="54"/>
    </location>
    <ligand>
        <name>Mg(2+)</name>
        <dbReference type="ChEBI" id="CHEBI:18420"/>
    </ligand>
</feature>
<comment type="cofactor">
    <cofactor evidence="7">
        <name>Mg(2+)</name>
        <dbReference type="ChEBI" id="CHEBI:18420"/>
    </cofactor>
    <text evidence="7">Binds 1 Mg(2+) ion per subunit.</text>
</comment>
<dbReference type="Gene3D" id="3.40.50.300">
    <property type="entry name" value="P-loop containing nucleotide triphosphate hydrolases"/>
    <property type="match status" value="1"/>
</dbReference>
<evidence type="ECO:0000256" key="6">
    <source>
        <dbReference type="ARBA" id="ARBA00023141"/>
    </source>
</evidence>
<feature type="binding site" evidence="7">
    <location>
        <position position="96"/>
    </location>
    <ligand>
        <name>substrate</name>
    </ligand>
</feature>
<evidence type="ECO:0000256" key="2">
    <source>
        <dbReference type="ARBA" id="ARBA00022679"/>
    </source>
</evidence>
<dbReference type="GO" id="GO:0000287">
    <property type="term" value="F:magnesium ion binding"/>
    <property type="evidence" value="ECO:0007669"/>
    <property type="project" value="UniProtKB-UniRule"/>
</dbReference>